<dbReference type="EMBL" id="JABFCS010000001">
    <property type="protein sequence ID" value="NNU44912.1"/>
    <property type="molecule type" value="Genomic_DNA"/>
</dbReference>
<evidence type="ECO:0008006" key="5">
    <source>
        <dbReference type="Google" id="ProtNLM"/>
    </source>
</evidence>
<comment type="caution">
    <text evidence="3">The sequence shown here is derived from an EMBL/GenBank/DDBJ whole genome shotgun (WGS) entry which is preliminary data.</text>
</comment>
<dbReference type="PROSITE" id="PS51257">
    <property type="entry name" value="PROKAR_LIPOPROTEIN"/>
    <property type="match status" value="1"/>
</dbReference>
<gene>
    <name evidence="3" type="ORF">HK415_19750</name>
</gene>
<dbReference type="AlphaFoldDB" id="A0A849K961"/>
<evidence type="ECO:0000256" key="1">
    <source>
        <dbReference type="ARBA" id="ARBA00022729"/>
    </source>
</evidence>
<evidence type="ECO:0000256" key="2">
    <source>
        <dbReference type="SAM" id="SignalP"/>
    </source>
</evidence>
<sequence>MRTLLALLAPALLLAACAHPWNTANIAPGSTREQVLASAGQPFAVLPLPNGGQRMQYTLQPMGQQAFMVDLDASGRVVRSRQVLTETEFARIEPGRWTVADVQREFGPPARVDGVSSFRGSILTYRWRDLGNADMFYWVYVDPQGVVQRAHPGMEFRNDRDARE</sequence>
<dbReference type="Gene3D" id="3.30.1450.10">
    <property type="match status" value="1"/>
</dbReference>
<feature type="signal peptide" evidence="2">
    <location>
        <begin position="1"/>
        <end position="20"/>
    </location>
</feature>
<evidence type="ECO:0000313" key="4">
    <source>
        <dbReference type="Proteomes" id="UP000552954"/>
    </source>
</evidence>
<organism evidence="3 4">
    <name type="scientific">Ramlibacter montanisoli</name>
    <dbReference type="NCBI Taxonomy" id="2732512"/>
    <lineage>
        <taxon>Bacteria</taxon>
        <taxon>Pseudomonadati</taxon>
        <taxon>Pseudomonadota</taxon>
        <taxon>Betaproteobacteria</taxon>
        <taxon>Burkholderiales</taxon>
        <taxon>Comamonadaceae</taxon>
        <taxon>Ramlibacter</taxon>
    </lineage>
</organism>
<feature type="chain" id="PRO_5032416040" description="Lipoprotein transmembrane" evidence="2">
    <location>
        <begin position="21"/>
        <end position="164"/>
    </location>
</feature>
<evidence type="ECO:0000313" key="3">
    <source>
        <dbReference type="EMBL" id="NNU44912.1"/>
    </source>
</evidence>
<dbReference type="InterPro" id="IPR037873">
    <property type="entry name" value="BamE-like"/>
</dbReference>
<keyword evidence="1 2" id="KW-0732">Signal</keyword>
<dbReference type="RefSeq" id="WP_171562211.1">
    <property type="nucleotide sequence ID" value="NZ_JABFCS010000001.1"/>
</dbReference>
<name>A0A849K961_9BURK</name>
<accession>A0A849K961</accession>
<keyword evidence="4" id="KW-1185">Reference proteome</keyword>
<reference evidence="3 4" key="2">
    <citation type="submission" date="2020-06" db="EMBL/GenBank/DDBJ databases">
        <title>Ramlibacter rhizophilus sp. nov., isolated from rhizosphere soil of national flower Mugunghwa from South Korea.</title>
        <authorList>
            <person name="Zheng-Fei Y."/>
            <person name="Huan T."/>
        </authorList>
    </citation>
    <scope>NUCLEOTIDE SEQUENCE [LARGE SCALE GENOMIC DNA]</scope>
    <source>
        <strain evidence="3 4">B156</strain>
    </source>
</reference>
<dbReference type="Proteomes" id="UP000552954">
    <property type="component" value="Unassembled WGS sequence"/>
</dbReference>
<proteinExistence type="predicted"/>
<reference evidence="3 4" key="1">
    <citation type="submission" date="2020-05" db="EMBL/GenBank/DDBJ databases">
        <authorList>
            <person name="Khan S.A."/>
            <person name="Jeon C.O."/>
            <person name="Chun B.H."/>
        </authorList>
    </citation>
    <scope>NUCLEOTIDE SEQUENCE [LARGE SCALE GENOMIC DNA]</scope>
    <source>
        <strain evidence="3 4">B156</strain>
    </source>
</reference>
<protein>
    <recommendedName>
        <fullName evidence="5">Lipoprotein transmembrane</fullName>
    </recommendedName>
</protein>